<sequence>MIKDKDMPYTYILQCADGTYYTGWAAELAARLAAHNKGTGARYTRSRLPVCLVYWEYQPDQSQAQRREWEIKSLTRQEKEQLLGAGMLLYNQEGGIIMNIFDFALKMELDGEKYYRELAEGVKYNDLKTVLEGLATDEQRHYKIIQLIQKQTLNHIEADPSLSKTPNVFAINTNKDFVTGNSELIAKLKDEQIDIYRAALVKEKESVELYKKLKENAEKLEEKMIWEQLMHEEENHVELIDNIIEMLNHVNDWVEAAEFNHQDIY</sequence>
<dbReference type="GO" id="GO:0016491">
    <property type="term" value="F:oxidoreductase activity"/>
    <property type="evidence" value="ECO:0007669"/>
    <property type="project" value="InterPro"/>
</dbReference>
<dbReference type="InterPro" id="IPR035901">
    <property type="entry name" value="GIY-YIG_endonuc_sf"/>
</dbReference>
<reference evidence="4 5" key="1">
    <citation type="journal article" date="2018" name="Int. J. Syst. Evol. Microbiol.">
        <title>Methylomusa anaerophila gen. nov., sp. nov., an anaerobic methanol-utilizing bacterium isolated from a microbial fuel cell.</title>
        <authorList>
            <person name="Amano N."/>
            <person name="Yamamuro A."/>
            <person name="Miyahara M."/>
            <person name="Kouzuma A."/>
            <person name="Abe T."/>
            <person name="Watanabe K."/>
        </authorList>
    </citation>
    <scope>NUCLEOTIDE SEQUENCE [LARGE SCALE GENOMIC DNA]</scope>
    <source>
        <strain evidence="4 5">MMFC1</strain>
    </source>
</reference>
<dbReference type="Gene3D" id="3.40.1440.10">
    <property type="entry name" value="GIY-YIG endonuclease"/>
    <property type="match status" value="1"/>
</dbReference>
<dbReference type="InterPro" id="IPR012347">
    <property type="entry name" value="Ferritin-like"/>
</dbReference>
<dbReference type="Gene3D" id="1.20.1260.10">
    <property type="match status" value="1"/>
</dbReference>
<dbReference type="InterPro" id="IPR050190">
    <property type="entry name" value="UPF0213_domain"/>
</dbReference>
<dbReference type="PROSITE" id="PS50164">
    <property type="entry name" value="GIY_YIG"/>
    <property type="match status" value="1"/>
</dbReference>
<dbReference type="Pfam" id="PF01541">
    <property type="entry name" value="GIY-YIG"/>
    <property type="match status" value="1"/>
</dbReference>
<feature type="coiled-coil region" evidence="2">
    <location>
        <begin position="200"/>
        <end position="230"/>
    </location>
</feature>
<dbReference type="EMBL" id="AP018449">
    <property type="protein sequence ID" value="BBB90186.1"/>
    <property type="molecule type" value="Genomic_DNA"/>
</dbReference>
<protein>
    <submittedName>
        <fullName evidence="4">GIY-YIG nuclease superfamily protein</fullName>
    </submittedName>
</protein>
<dbReference type="RefSeq" id="WP_232035652.1">
    <property type="nucleotide sequence ID" value="NZ_AP018449.1"/>
</dbReference>
<evidence type="ECO:0000256" key="2">
    <source>
        <dbReference type="SAM" id="Coils"/>
    </source>
</evidence>
<organism evidence="4 5">
    <name type="scientific">Methylomusa anaerophila</name>
    <dbReference type="NCBI Taxonomy" id="1930071"/>
    <lineage>
        <taxon>Bacteria</taxon>
        <taxon>Bacillati</taxon>
        <taxon>Bacillota</taxon>
        <taxon>Negativicutes</taxon>
        <taxon>Selenomonadales</taxon>
        <taxon>Sporomusaceae</taxon>
        <taxon>Methylomusa</taxon>
    </lineage>
</organism>
<evidence type="ECO:0000256" key="1">
    <source>
        <dbReference type="ARBA" id="ARBA00007435"/>
    </source>
</evidence>
<comment type="similarity">
    <text evidence="1">Belongs to the UPF0213 family.</text>
</comment>
<dbReference type="InterPro" id="IPR003251">
    <property type="entry name" value="Rr_diiron-bd_dom"/>
</dbReference>
<evidence type="ECO:0000259" key="3">
    <source>
        <dbReference type="PROSITE" id="PS50164"/>
    </source>
</evidence>
<name>A0A348AGI8_9FIRM</name>
<dbReference type="SUPFAM" id="SSF82771">
    <property type="entry name" value="GIY-YIG endonuclease"/>
    <property type="match status" value="1"/>
</dbReference>
<feature type="domain" description="GIY-YIG" evidence="3">
    <location>
        <begin position="6"/>
        <end position="81"/>
    </location>
</feature>
<dbReference type="PANTHER" id="PTHR34477">
    <property type="entry name" value="UPF0213 PROTEIN YHBQ"/>
    <property type="match status" value="1"/>
</dbReference>
<dbReference type="Proteomes" id="UP000276437">
    <property type="component" value="Chromosome"/>
</dbReference>
<gene>
    <name evidence="4" type="ORF">MAMMFC1_00834</name>
</gene>
<accession>A0A348AGI8</accession>
<dbReference type="InterPro" id="IPR009078">
    <property type="entry name" value="Ferritin-like_SF"/>
</dbReference>
<dbReference type="CDD" id="cd01045">
    <property type="entry name" value="Ferritin_like_AB"/>
    <property type="match status" value="1"/>
</dbReference>
<keyword evidence="5" id="KW-1185">Reference proteome</keyword>
<dbReference type="GO" id="GO:0046872">
    <property type="term" value="F:metal ion binding"/>
    <property type="evidence" value="ECO:0007669"/>
    <property type="project" value="InterPro"/>
</dbReference>
<dbReference type="CDD" id="cd10456">
    <property type="entry name" value="GIY-YIG_UPF0213"/>
    <property type="match status" value="1"/>
</dbReference>
<dbReference type="PANTHER" id="PTHR34477:SF1">
    <property type="entry name" value="UPF0213 PROTEIN YHBQ"/>
    <property type="match status" value="1"/>
</dbReference>
<dbReference type="Pfam" id="PF02915">
    <property type="entry name" value="Rubrerythrin"/>
    <property type="match status" value="1"/>
</dbReference>
<keyword evidence="2" id="KW-0175">Coiled coil</keyword>
<dbReference type="KEGG" id="mana:MAMMFC1_00834"/>
<dbReference type="InterPro" id="IPR000305">
    <property type="entry name" value="GIY-YIG_endonuc"/>
</dbReference>
<evidence type="ECO:0000313" key="4">
    <source>
        <dbReference type="EMBL" id="BBB90186.1"/>
    </source>
</evidence>
<proteinExistence type="inferred from homology"/>
<dbReference type="AlphaFoldDB" id="A0A348AGI8"/>
<evidence type="ECO:0000313" key="5">
    <source>
        <dbReference type="Proteomes" id="UP000276437"/>
    </source>
</evidence>
<dbReference type="SUPFAM" id="SSF47240">
    <property type="entry name" value="Ferritin-like"/>
    <property type="match status" value="1"/>
</dbReference>